<proteinExistence type="predicted"/>
<dbReference type="InterPro" id="IPR036875">
    <property type="entry name" value="Znf_CCHC_sf"/>
</dbReference>
<keyword evidence="2" id="KW-0863">Zinc-finger</keyword>
<evidence type="ECO:0000313" key="4">
    <source>
        <dbReference type="EMBL" id="KTB37747.1"/>
    </source>
</evidence>
<dbReference type="Proteomes" id="UP000054988">
    <property type="component" value="Unassembled WGS sequence"/>
</dbReference>
<evidence type="ECO:0000259" key="3">
    <source>
        <dbReference type="PROSITE" id="PS50158"/>
    </source>
</evidence>
<comment type="caution">
    <text evidence="4">The sequence shown here is derived from an EMBL/GenBank/DDBJ whole genome shotgun (WGS) entry which is preliminary data.</text>
</comment>
<keyword evidence="2" id="KW-0479">Metal-binding</keyword>
<sequence>MTDRPGEFWKNKKTDLLLALNPDAEKVSWGDFVEDFKTSFEPLDMALEAQLKLQDLKMKERANEYMYQFSYLAKQTGYNDTTQIGTPTNIKDWMNATILFNESYKQAQEYGKTWDEDNGRKPQQSFQKKEKVAVKQISEIDQKEYMAKGLCFQCGREGHRIRDCPDAIKKEEKKEEPRKLSKEERFAKIRALVNDQTEEEKNMLIDLMEQEGF</sequence>
<evidence type="ECO:0000256" key="2">
    <source>
        <dbReference type="PROSITE-ProRule" id="PRU00047"/>
    </source>
</evidence>
<dbReference type="GO" id="GO:0003676">
    <property type="term" value="F:nucleic acid binding"/>
    <property type="evidence" value="ECO:0007669"/>
    <property type="project" value="InterPro"/>
</dbReference>
<dbReference type="Gene3D" id="4.10.60.10">
    <property type="entry name" value="Zinc finger, CCHC-type"/>
    <property type="match status" value="1"/>
</dbReference>
<dbReference type="eggNOG" id="ENOG502RYTD">
    <property type="taxonomic scope" value="Eukaryota"/>
</dbReference>
<name>A0A0W0FN54_MONRR</name>
<dbReference type="SMART" id="SM00343">
    <property type="entry name" value="ZnF_C2HC"/>
    <property type="match status" value="1"/>
</dbReference>
<dbReference type="InterPro" id="IPR001878">
    <property type="entry name" value="Znf_CCHC"/>
</dbReference>
<evidence type="ECO:0000256" key="1">
    <source>
        <dbReference type="ARBA" id="ARBA00022664"/>
    </source>
</evidence>
<dbReference type="PROSITE" id="PS50158">
    <property type="entry name" value="ZF_CCHC"/>
    <property type="match status" value="1"/>
</dbReference>
<dbReference type="EMBL" id="LATX01001821">
    <property type="protein sequence ID" value="KTB37747.1"/>
    <property type="molecule type" value="Genomic_DNA"/>
</dbReference>
<evidence type="ECO:0000313" key="5">
    <source>
        <dbReference type="Proteomes" id="UP000054988"/>
    </source>
</evidence>
<dbReference type="Pfam" id="PF00098">
    <property type="entry name" value="zf-CCHC"/>
    <property type="match status" value="1"/>
</dbReference>
<gene>
    <name evidence="4" type="ORF">WG66_9679</name>
</gene>
<protein>
    <recommendedName>
        <fullName evidence="3">CCHC-type domain-containing protein</fullName>
    </recommendedName>
</protein>
<accession>A0A0W0FN54</accession>
<keyword evidence="2" id="KW-0862">Zinc</keyword>
<dbReference type="SUPFAM" id="SSF57756">
    <property type="entry name" value="Retrovirus zinc finger-like domains"/>
    <property type="match status" value="1"/>
</dbReference>
<reference evidence="4 5" key="1">
    <citation type="submission" date="2015-12" db="EMBL/GenBank/DDBJ databases">
        <title>Draft genome sequence of Moniliophthora roreri, the causal agent of frosty pod rot of cacao.</title>
        <authorList>
            <person name="Aime M.C."/>
            <person name="Diaz-Valderrama J.R."/>
            <person name="Kijpornyongpan T."/>
            <person name="Phillips-Mora W."/>
        </authorList>
    </citation>
    <scope>NUCLEOTIDE SEQUENCE [LARGE SCALE GENOMIC DNA]</scope>
    <source>
        <strain evidence="4 5">MCA 2952</strain>
    </source>
</reference>
<dbReference type="AlphaFoldDB" id="A0A0W0FN54"/>
<organism evidence="4 5">
    <name type="scientific">Moniliophthora roreri</name>
    <name type="common">Frosty pod rot fungus</name>
    <name type="synonym">Monilia roreri</name>
    <dbReference type="NCBI Taxonomy" id="221103"/>
    <lineage>
        <taxon>Eukaryota</taxon>
        <taxon>Fungi</taxon>
        <taxon>Dikarya</taxon>
        <taxon>Basidiomycota</taxon>
        <taxon>Agaricomycotina</taxon>
        <taxon>Agaricomycetes</taxon>
        <taxon>Agaricomycetidae</taxon>
        <taxon>Agaricales</taxon>
        <taxon>Marasmiineae</taxon>
        <taxon>Marasmiaceae</taxon>
        <taxon>Moniliophthora</taxon>
    </lineage>
</organism>
<keyword evidence="1" id="KW-0507">mRNA processing</keyword>
<feature type="domain" description="CCHC-type" evidence="3">
    <location>
        <begin position="151"/>
        <end position="166"/>
    </location>
</feature>
<dbReference type="GO" id="GO:0006397">
    <property type="term" value="P:mRNA processing"/>
    <property type="evidence" value="ECO:0007669"/>
    <property type="project" value="UniProtKB-KW"/>
</dbReference>
<dbReference type="GO" id="GO:0008270">
    <property type="term" value="F:zinc ion binding"/>
    <property type="evidence" value="ECO:0007669"/>
    <property type="project" value="UniProtKB-KW"/>
</dbReference>